<dbReference type="Pfam" id="PF00520">
    <property type="entry name" value="Ion_trans"/>
    <property type="match status" value="1"/>
</dbReference>
<evidence type="ECO:0000256" key="2">
    <source>
        <dbReference type="ARBA" id="ARBA00022692"/>
    </source>
</evidence>
<dbReference type="Gene3D" id="1.20.120.350">
    <property type="entry name" value="Voltage-gated potassium channels. Chain C"/>
    <property type="match status" value="1"/>
</dbReference>
<feature type="domain" description="Ion transport" evidence="6">
    <location>
        <begin position="10"/>
        <end position="237"/>
    </location>
</feature>
<feature type="transmembrane region" description="Helical" evidence="5">
    <location>
        <begin position="43"/>
        <end position="69"/>
    </location>
</feature>
<reference evidence="7 8" key="1">
    <citation type="submission" date="2016-08" db="EMBL/GenBank/DDBJ databases">
        <title>A Parts List for Fungal Cellulosomes Revealed by Comparative Genomics.</title>
        <authorList>
            <consortium name="DOE Joint Genome Institute"/>
            <person name="Haitjema C.H."/>
            <person name="Gilmore S.P."/>
            <person name="Henske J.K."/>
            <person name="Solomon K.V."/>
            <person name="De Groot R."/>
            <person name="Kuo A."/>
            <person name="Mondo S.J."/>
            <person name="Salamov A.A."/>
            <person name="Labutti K."/>
            <person name="Zhao Z."/>
            <person name="Chiniquy J."/>
            <person name="Barry K."/>
            <person name="Brewer H.M."/>
            <person name="Purvine S.O."/>
            <person name="Wright A.T."/>
            <person name="Boxma B."/>
            <person name="Van Alen T."/>
            <person name="Hackstein J.H."/>
            <person name="Baker S.E."/>
            <person name="Grigoriev I.V."/>
            <person name="O'Malley M.A."/>
        </authorList>
    </citation>
    <scope>NUCLEOTIDE SEQUENCE [LARGE SCALE GENOMIC DNA]</scope>
    <source>
        <strain evidence="7 8">G1</strain>
    </source>
</reference>
<dbReference type="InterPro" id="IPR027359">
    <property type="entry name" value="Volt_channel_dom_sf"/>
</dbReference>
<comment type="subcellular location">
    <subcellularLocation>
        <location evidence="1">Membrane</location>
        <topology evidence="1">Multi-pass membrane protein</topology>
    </subcellularLocation>
</comment>
<feature type="transmembrane region" description="Helical" evidence="5">
    <location>
        <begin position="203"/>
        <end position="227"/>
    </location>
</feature>
<feature type="transmembrane region" description="Helical" evidence="5">
    <location>
        <begin position="81"/>
        <end position="101"/>
    </location>
</feature>
<evidence type="ECO:0000313" key="8">
    <source>
        <dbReference type="Proteomes" id="UP000193920"/>
    </source>
</evidence>
<feature type="transmembrane region" description="Helical" evidence="5">
    <location>
        <begin position="136"/>
        <end position="158"/>
    </location>
</feature>
<keyword evidence="4 5" id="KW-0472">Membrane</keyword>
<dbReference type="PANTHER" id="PTHR10037:SF62">
    <property type="entry name" value="SODIUM CHANNEL PROTEIN 60E"/>
    <property type="match status" value="1"/>
</dbReference>
<sequence length="296" mass="34181">MKVFMKIAKNKWFTNFIIGVILFNTILMGISTIKSLNDTAKNILNVIDLICLSIYIIEMIIKMLAYNFFGYFKSLWNIFDFFIVIISVLMLYSIGSSMQVLRSLRIFRSLRSLRGLKMISSIDELQKIISSIGKSLPGISWTSFLMILIYYIFSIIGVTEFGEEFPDWFGTIPKSMYTLFQVMTLESWSMGISRPVMEKFNFAWLYFIPFVIISSFIIMNVVVGIVVNSISEVAESKEKNIEAKSIEIYKTENIKFEIEQIRRHISNLDDLIKKGKSIPLDQLNNNDCSIKVNQIS</sequence>
<name>A0A1Y1YWZ8_9FUNG</name>
<dbReference type="AlphaFoldDB" id="A0A1Y1YWZ8"/>
<keyword evidence="2 5" id="KW-0812">Transmembrane</keyword>
<evidence type="ECO:0000256" key="3">
    <source>
        <dbReference type="ARBA" id="ARBA00022989"/>
    </source>
</evidence>
<keyword evidence="3 5" id="KW-1133">Transmembrane helix</keyword>
<keyword evidence="8" id="KW-1185">Reference proteome</keyword>
<protein>
    <recommendedName>
        <fullName evidence="6">Ion transport domain-containing protein</fullName>
    </recommendedName>
</protein>
<evidence type="ECO:0000259" key="6">
    <source>
        <dbReference type="Pfam" id="PF00520"/>
    </source>
</evidence>
<dbReference type="SUPFAM" id="SSF81324">
    <property type="entry name" value="Voltage-gated potassium channels"/>
    <property type="match status" value="1"/>
</dbReference>
<dbReference type="Gene3D" id="1.10.287.70">
    <property type="match status" value="1"/>
</dbReference>
<evidence type="ECO:0000256" key="4">
    <source>
        <dbReference type="ARBA" id="ARBA00023136"/>
    </source>
</evidence>
<dbReference type="InterPro" id="IPR043203">
    <property type="entry name" value="VGCC_Ca_Na"/>
</dbReference>
<dbReference type="OrthoDB" id="416585at2759"/>
<dbReference type="InterPro" id="IPR005821">
    <property type="entry name" value="Ion_trans_dom"/>
</dbReference>
<comment type="caution">
    <text evidence="7">The sequence shown here is derived from an EMBL/GenBank/DDBJ whole genome shotgun (WGS) entry which is preliminary data.</text>
</comment>
<evidence type="ECO:0000256" key="5">
    <source>
        <dbReference type="SAM" id="Phobius"/>
    </source>
</evidence>
<proteinExistence type="predicted"/>
<organism evidence="7 8">
    <name type="scientific">Neocallimastix californiae</name>
    <dbReference type="NCBI Taxonomy" id="1754190"/>
    <lineage>
        <taxon>Eukaryota</taxon>
        <taxon>Fungi</taxon>
        <taxon>Fungi incertae sedis</taxon>
        <taxon>Chytridiomycota</taxon>
        <taxon>Chytridiomycota incertae sedis</taxon>
        <taxon>Neocallimastigomycetes</taxon>
        <taxon>Neocallimastigales</taxon>
        <taxon>Neocallimastigaceae</taxon>
        <taxon>Neocallimastix</taxon>
    </lineage>
</organism>
<evidence type="ECO:0000256" key="1">
    <source>
        <dbReference type="ARBA" id="ARBA00004141"/>
    </source>
</evidence>
<dbReference type="EMBL" id="MCOG01000490">
    <property type="protein sequence ID" value="ORY02384.1"/>
    <property type="molecule type" value="Genomic_DNA"/>
</dbReference>
<gene>
    <name evidence="7" type="ORF">LY90DRAFT_519643</name>
</gene>
<dbReference type="GO" id="GO:0001518">
    <property type="term" value="C:voltage-gated sodium channel complex"/>
    <property type="evidence" value="ECO:0007669"/>
    <property type="project" value="TreeGrafter"/>
</dbReference>
<feature type="transmembrane region" description="Helical" evidence="5">
    <location>
        <begin position="12"/>
        <end position="31"/>
    </location>
</feature>
<dbReference type="GO" id="GO:0005248">
    <property type="term" value="F:voltage-gated sodium channel activity"/>
    <property type="evidence" value="ECO:0007669"/>
    <property type="project" value="TreeGrafter"/>
</dbReference>
<evidence type="ECO:0000313" key="7">
    <source>
        <dbReference type="EMBL" id="ORY02384.1"/>
    </source>
</evidence>
<dbReference type="PANTHER" id="PTHR10037">
    <property type="entry name" value="VOLTAGE-GATED CATION CHANNEL CALCIUM AND SODIUM"/>
    <property type="match status" value="1"/>
</dbReference>
<accession>A0A1Y1YWZ8</accession>
<dbReference type="STRING" id="1754190.A0A1Y1YWZ8"/>
<dbReference type="Proteomes" id="UP000193920">
    <property type="component" value="Unassembled WGS sequence"/>
</dbReference>